<keyword evidence="2" id="KW-0548">Nucleotidyltransferase</keyword>
<evidence type="ECO:0000259" key="1">
    <source>
        <dbReference type="SMART" id="SM00479"/>
    </source>
</evidence>
<gene>
    <name evidence="2" type="primary">polC_1</name>
    <name evidence="3" type="ORF">DFR61_15117</name>
    <name evidence="2" type="ORF">NCTC10597_00508</name>
</gene>
<dbReference type="GO" id="GO:0003887">
    <property type="term" value="F:DNA-directed DNA polymerase activity"/>
    <property type="evidence" value="ECO:0007669"/>
    <property type="project" value="UniProtKB-EC"/>
</dbReference>
<dbReference type="CDD" id="cd06127">
    <property type="entry name" value="DEDDh"/>
    <property type="match status" value="1"/>
</dbReference>
<dbReference type="InterPro" id="IPR036397">
    <property type="entry name" value="RNaseH_sf"/>
</dbReference>
<name>A0A8B4Q4T0_9BACL</name>
<organism evidence="2 4">
    <name type="scientific">Kurthia zopfii</name>
    <dbReference type="NCBI Taxonomy" id="1650"/>
    <lineage>
        <taxon>Bacteria</taxon>
        <taxon>Bacillati</taxon>
        <taxon>Bacillota</taxon>
        <taxon>Bacilli</taxon>
        <taxon>Bacillales</taxon>
        <taxon>Caryophanaceae</taxon>
        <taxon>Kurthia</taxon>
    </lineage>
</organism>
<dbReference type="Proteomes" id="UP000294641">
    <property type="component" value="Unassembled WGS sequence"/>
</dbReference>
<dbReference type="OrthoDB" id="9803913at2"/>
<reference evidence="3 5" key="2">
    <citation type="submission" date="2019-03" db="EMBL/GenBank/DDBJ databases">
        <title>Genomic Encyclopedia of Type Strains, Phase IV (KMG-IV): sequencing the most valuable type-strain genomes for metagenomic binning, comparative biology and taxonomic classification.</title>
        <authorList>
            <person name="Goeker M."/>
        </authorList>
    </citation>
    <scope>NUCLEOTIDE SEQUENCE [LARGE SCALE GENOMIC DNA]</scope>
    <source>
        <strain evidence="3 5">DSM 20580</strain>
    </source>
</reference>
<proteinExistence type="predicted"/>
<dbReference type="RefSeq" id="WP_109350411.1">
    <property type="nucleotide sequence ID" value="NZ_BJUE01000062.1"/>
</dbReference>
<dbReference type="Proteomes" id="UP000254330">
    <property type="component" value="Unassembled WGS sequence"/>
</dbReference>
<feature type="domain" description="Exonuclease" evidence="1">
    <location>
        <begin position="10"/>
        <end position="178"/>
    </location>
</feature>
<dbReference type="SMART" id="SM00479">
    <property type="entry name" value="EXOIII"/>
    <property type="match status" value="1"/>
</dbReference>
<dbReference type="EMBL" id="SNZG01000051">
    <property type="protein sequence ID" value="TDR33598.1"/>
    <property type="molecule type" value="Genomic_DNA"/>
</dbReference>
<dbReference type="AlphaFoldDB" id="A0A8B4Q4T0"/>
<dbReference type="EC" id="2.7.7.7" evidence="2"/>
<dbReference type="GO" id="GO:0005829">
    <property type="term" value="C:cytosol"/>
    <property type="evidence" value="ECO:0007669"/>
    <property type="project" value="TreeGrafter"/>
</dbReference>
<protein>
    <submittedName>
        <fullName evidence="2">DNA polymerase III polC-type</fullName>
        <ecNumber evidence="2">2.7.7.7</ecNumber>
    </submittedName>
    <submittedName>
        <fullName evidence="3">DNA polymerase-3 subunit epsilon</fullName>
    </submittedName>
</protein>
<dbReference type="SUPFAM" id="SSF53098">
    <property type="entry name" value="Ribonuclease H-like"/>
    <property type="match status" value="1"/>
</dbReference>
<dbReference type="Pfam" id="PF00929">
    <property type="entry name" value="RNase_T"/>
    <property type="match status" value="1"/>
</dbReference>
<sequence>MENLLHKGLNVLFFDIETTGFPKKNEPVDIIEIGMQYVPELGFSKEIETLDQLYSIDGIVPYEITEITGIKGSMLEGKPHIKEHLNLIQNTVSKSDVIVAHNAPFDIRCLELLGVNFADKEIFDTATHSKRMFPELPSHKMGAMCEFLGINNIAAHRAIHDVNAMIKVYSEIADFNKYPEKLEELIEKHKKLSYTKKLTVKA</sequence>
<evidence type="ECO:0000313" key="3">
    <source>
        <dbReference type="EMBL" id="TDR33598.1"/>
    </source>
</evidence>
<keyword evidence="2" id="KW-0808">Transferase</keyword>
<comment type="caution">
    <text evidence="2">The sequence shown here is derived from an EMBL/GenBank/DDBJ whole genome shotgun (WGS) entry which is preliminary data.</text>
</comment>
<dbReference type="GO" id="GO:0008408">
    <property type="term" value="F:3'-5' exonuclease activity"/>
    <property type="evidence" value="ECO:0007669"/>
    <property type="project" value="TreeGrafter"/>
</dbReference>
<dbReference type="GO" id="GO:0045004">
    <property type="term" value="P:DNA replication proofreading"/>
    <property type="evidence" value="ECO:0007669"/>
    <property type="project" value="TreeGrafter"/>
</dbReference>
<dbReference type="InterPro" id="IPR013520">
    <property type="entry name" value="Ribonucl_H"/>
</dbReference>
<dbReference type="InterPro" id="IPR012337">
    <property type="entry name" value="RNaseH-like_sf"/>
</dbReference>
<keyword evidence="5" id="KW-1185">Reference proteome</keyword>
<dbReference type="GO" id="GO:0003676">
    <property type="term" value="F:nucleic acid binding"/>
    <property type="evidence" value="ECO:0007669"/>
    <property type="project" value="InterPro"/>
</dbReference>
<evidence type="ECO:0000313" key="5">
    <source>
        <dbReference type="Proteomes" id="UP000294641"/>
    </source>
</evidence>
<evidence type="ECO:0000313" key="2">
    <source>
        <dbReference type="EMBL" id="STX08842.1"/>
    </source>
</evidence>
<dbReference type="Gene3D" id="3.30.420.10">
    <property type="entry name" value="Ribonuclease H-like superfamily/Ribonuclease H"/>
    <property type="match status" value="1"/>
</dbReference>
<dbReference type="PANTHER" id="PTHR30231">
    <property type="entry name" value="DNA POLYMERASE III SUBUNIT EPSILON"/>
    <property type="match status" value="1"/>
</dbReference>
<dbReference type="EMBL" id="UGNP01000001">
    <property type="protein sequence ID" value="STX08842.1"/>
    <property type="molecule type" value="Genomic_DNA"/>
</dbReference>
<dbReference type="PANTHER" id="PTHR30231:SF41">
    <property type="entry name" value="DNA POLYMERASE III SUBUNIT EPSILON"/>
    <property type="match status" value="1"/>
</dbReference>
<reference evidence="2 4" key="1">
    <citation type="submission" date="2018-06" db="EMBL/GenBank/DDBJ databases">
        <authorList>
            <consortium name="Pathogen Informatics"/>
            <person name="Doyle S."/>
        </authorList>
    </citation>
    <scope>NUCLEOTIDE SEQUENCE [LARGE SCALE GENOMIC DNA]</scope>
    <source>
        <strain evidence="2 4">NCTC10597</strain>
    </source>
</reference>
<accession>A0A8B4Q4T0</accession>
<evidence type="ECO:0000313" key="4">
    <source>
        <dbReference type="Proteomes" id="UP000254330"/>
    </source>
</evidence>